<dbReference type="NCBIfam" id="NF003917">
    <property type="entry name" value="PRK05443.1-1"/>
    <property type="match status" value="1"/>
</dbReference>
<keyword evidence="7 8" id="KW-0460">Magnesium</keyword>
<feature type="binding site" evidence="8">
    <location>
        <position position="428"/>
    </location>
    <ligand>
        <name>Mg(2+)</name>
        <dbReference type="ChEBI" id="CHEBI:18420"/>
    </ligand>
</feature>
<comment type="cofactor">
    <cofactor evidence="8">
        <name>Mg(2+)</name>
        <dbReference type="ChEBI" id="CHEBI:18420"/>
    </cofactor>
</comment>
<keyword evidence="5 8" id="KW-0418">Kinase</keyword>
<feature type="binding site" evidence="8">
    <location>
        <position position="587"/>
    </location>
    <ligand>
        <name>ATP</name>
        <dbReference type="ChEBI" id="CHEBI:30616"/>
    </ligand>
</feature>
<dbReference type="InterPro" id="IPR041108">
    <property type="entry name" value="PP_kinase_C_1"/>
</dbReference>
<name>B3QY85_CHLT3</name>
<keyword evidence="3 8" id="KW-0479">Metal-binding</keyword>
<evidence type="ECO:0000256" key="8">
    <source>
        <dbReference type="HAMAP-Rule" id="MF_00347"/>
    </source>
</evidence>
<dbReference type="CDD" id="cd09165">
    <property type="entry name" value="PLDc_PaPPK1_C1_like"/>
    <property type="match status" value="1"/>
</dbReference>
<accession>B3QY85</accession>
<evidence type="ECO:0000256" key="3">
    <source>
        <dbReference type="ARBA" id="ARBA00022723"/>
    </source>
</evidence>
<dbReference type="Proteomes" id="UP000001208">
    <property type="component" value="Chromosome"/>
</dbReference>
<dbReference type="InterPro" id="IPR003414">
    <property type="entry name" value="PP_kinase"/>
</dbReference>
<evidence type="ECO:0000256" key="1">
    <source>
        <dbReference type="ARBA" id="ARBA00022553"/>
    </source>
</evidence>
<keyword evidence="15" id="KW-1185">Reference proteome</keyword>
<evidence type="ECO:0000259" key="13">
    <source>
        <dbReference type="Pfam" id="PF17941"/>
    </source>
</evidence>
<dbReference type="Pfam" id="PF13089">
    <property type="entry name" value="PP_kinase_N"/>
    <property type="match status" value="1"/>
</dbReference>
<comment type="function">
    <text evidence="8 9">Catalyzes the reversible transfer of the terminal phosphate of ATP to form a long-chain polyphosphate (polyP).</text>
</comment>
<feature type="binding site" evidence="8">
    <location>
        <position position="615"/>
    </location>
    <ligand>
        <name>ATP</name>
        <dbReference type="ChEBI" id="CHEBI:30616"/>
    </ligand>
</feature>
<evidence type="ECO:0000256" key="7">
    <source>
        <dbReference type="ARBA" id="ARBA00022842"/>
    </source>
</evidence>
<proteinExistence type="inferred from homology"/>
<dbReference type="InterPro" id="IPR024953">
    <property type="entry name" value="PP_kinase_middle"/>
</dbReference>
<dbReference type="AlphaFoldDB" id="B3QY85"/>
<dbReference type="NCBIfam" id="NF003921">
    <property type="entry name" value="PRK05443.2-2"/>
    <property type="match status" value="1"/>
</dbReference>
<dbReference type="SUPFAM" id="SSF140356">
    <property type="entry name" value="PPK N-terminal domain-like"/>
    <property type="match status" value="1"/>
</dbReference>
<dbReference type="EC" id="2.7.4.1" evidence="8 9"/>
<dbReference type="PIRSF" id="PIRSF015589">
    <property type="entry name" value="PP_kinase"/>
    <property type="match status" value="1"/>
</dbReference>
<organism evidence="14 15">
    <name type="scientific">Chloroherpeton thalassium (strain ATCC 35110 / GB-78)</name>
    <dbReference type="NCBI Taxonomy" id="517418"/>
    <lineage>
        <taxon>Bacteria</taxon>
        <taxon>Pseudomonadati</taxon>
        <taxon>Chlorobiota</taxon>
        <taxon>Chlorobiia</taxon>
        <taxon>Chlorobiales</taxon>
        <taxon>Chloroherpetonaceae</taxon>
        <taxon>Chloroherpeton</taxon>
    </lineage>
</organism>
<protein>
    <recommendedName>
        <fullName evidence="8 9">Polyphosphate kinase</fullName>
        <ecNumber evidence="8 9">2.7.4.1</ecNumber>
    </recommendedName>
    <alternativeName>
        <fullName evidence="8">ATP-polyphosphate phosphotransferase</fullName>
    </alternativeName>
    <alternativeName>
        <fullName evidence="8">Polyphosphoric acid kinase</fullName>
    </alternativeName>
</protein>
<dbReference type="Gene3D" id="1.20.58.310">
    <property type="entry name" value="Polyphosphate kinase N-terminal domain"/>
    <property type="match status" value="1"/>
</dbReference>
<dbReference type="PANTHER" id="PTHR30218:SF0">
    <property type="entry name" value="POLYPHOSPHATE KINASE"/>
    <property type="match status" value="1"/>
</dbReference>
<evidence type="ECO:0000256" key="9">
    <source>
        <dbReference type="RuleBase" id="RU003800"/>
    </source>
</evidence>
<dbReference type="InterPro" id="IPR036832">
    <property type="entry name" value="PPK_N_dom_sf"/>
</dbReference>
<dbReference type="SUPFAM" id="SSF56024">
    <property type="entry name" value="Phospholipase D/nuclease"/>
    <property type="match status" value="2"/>
</dbReference>
<dbReference type="PANTHER" id="PTHR30218">
    <property type="entry name" value="POLYPHOSPHATE KINASE"/>
    <property type="match status" value="1"/>
</dbReference>
<dbReference type="eggNOG" id="COG0855">
    <property type="taxonomic scope" value="Bacteria"/>
</dbReference>
<evidence type="ECO:0000313" key="14">
    <source>
        <dbReference type="EMBL" id="ACF15051.1"/>
    </source>
</evidence>
<reference evidence="14 15" key="1">
    <citation type="submission" date="2008-06" db="EMBL/GenBank/DDBJ databases">
        <title>Complete sequence of Chloroherpeton thalassium ATCC 35110.</title>
        <authorList>
            <consortium name="US DOE Joint Genome Institute"/>
            <person name="Lucas S."/>
            <person name="Copeland A."/>
            <person name="Lapidus A."/>
            <person name="Glavina del Rio T."/>
            <person name="Dalin E."/>
            <person name="Tice H."/>
            <person name="Bruce D."/>
            <person name="Goodwin L."/>
            <person name="Pitluck S."/>
            <person name="Schmutz J."/>
            <person name="Larimer F."/>
            <person name="Land M."/>
            <person name="Hauser L."/>
            <person name="Kyrpides N."/>
            <person name="Mikhailova N."/>
            <person name="Liu Z."/>
            <person name="Li T."/>
            <person name="Zhao F."/>
            <person name="Overmann J."/>
            <person name="Bryant D.A."/>
            <person name="Richardson P."/>
        </authorList>
    </citation>
    <scope>NUCLEOTIDE SEQUENCE [LARGE SCALE GENOMIC DNA]</scope>
    <source>
        <strain evidence="15">ATCC 35110 / GB-78</strain>
    </source>
</reference>
<dbReference type="Pfam" id="PF02503">
    <property type="entry name" value="PP_kinase"/>
    <property type="match status" value="1"/>
</dbReference>
<evidence type="ECO:0000259" key="12">
    <source>
        <dbReference type="Pfam" id="PF13090"/>
    </source>
</evidence>
<feature type="binding site" evidence="8">
    <location>
        <position position="491"/>
    </location>
    <ligand>
        <name>ATP</name>
        <dbReference type="ChEBI" id="CHEBI:30616"/>
    </ligand>
</feature>
<evidence type="ECO:0000256" key="2">
    <source>
        <dbReference type="ARBA" id="ARBA00022679"/>
    </source>
</evidence>
<dbReference type="InterPro" id="IPR025198">
    <property type="entry name" value="PPK_N_dom"/>
</dbReference>
<dbReference type="NCBIfam" id="TIGR03705">
    <property type="entry name" value="poly_P_kin"/>
    <property type="match status" value="1"/>
</dbReference>
<evidence type="ECO:0000256" key="6">
    <source>
        <dbReference type="ARBA" id="ARBA00022840"/>
    </source>
</evidence>
<dbReference type="NCBIfam" id="NF003918">
    <property type="entry name" value="PRK05443.1-2"/>
    <property type="match status" value="1"/>
</dbReference>
<gene>
    <name evidence="8" type="primary">ppk</name>
    <name evidence="14" type="ordered locus">Ctha_2602</name>
</gene>
<evidence type="ECO:0000256" key="5">
    <source>
        <dbReference type="ARBA" id="ARBA00022777"/>
    </source>
</evidence>
<dbReference type="GO" id="GO:0046872">
    <property type="term" value="F:metal ion binding"/>
    <property type="evidence" value="ECO:0007669"/>
    <property type="project" value="UniProtKB-KW"/>
</dbReference>
<comment type="similarity">
    <text evidence="8 9">Belongs to the polyphosphate kinase 1 (PPK1) family.</text>
</comment>
<dbReference type="EMBL" id="CP001100">
    <property type="protein sequence ID" value="ACF15051.1"/>
    <property type="molecule type" value="Genomic_DNA"/>
</dbReference>
<dbReference type="RefSeq" id="WP_012501133.1">
    <property type="nucleotide sequence ID" value="NC_011026.1"/>
</dbReference>
<dbReference type="Gene3D" id="3.30.870.10">
    <property type="entry name" value="Endonuclease Chain A"/>
    <property type="match status" value="2"/>
</dbReference>
<dbReference type="GO" id="GO:0009358">
    <property type="term" value="C:polyphosphate kinase complex"/>
    <property type="evidence" value="ECO:0007669"/>
    <property type="project" value="InterPro"/>
</dbReference>
<dbReference type="InterPro" id="IPR036830">
    <property type="entry name" value="PP_kinase_middle_dom_sf"/>
</dbReference>
<feature type="domain" description="Polyphosphate kinase N-terminal" evidence="11">
    <location>
        <begin position="31"/>
        <end position="136"/>
    </location>
</feature>
<dbReference type="Pfam" id="PF17941">
    <property type="entry name" value="PP_kinase_C_1"/>
    <property type="match status" value="1"/>
</dbReference>
<feature type="binding site" evidence="8">
    <location>
        <position position="398"/>
    </location>
    <ligand>
        <name>Mg(2+)</name>
        <dbReference type="ChEBI" id="CHEBI:18420"/>
    </ligand>
</feature>
<dbReference type="GO" id="GO:0006799">
    <property type="term" value="P:polyphosphate biosynthetic process"/>
    <property type="evidence" value="ECO:0007669"/>
    <property type="project" value="UniProtKB-UniRule"/>
</dbReference>
<feature type="domain" description="Polyphosphate kinase C-terminal" evidence="12">
    <location>
        <begin position="526"/>
        <end position="687"/>
    </location>
</feature>
<evidence type="ECO:0000259" key="11">
    <source>
        <dbReference type="Pfam" id="PF13089"/>
    </source>
</evidence>
<evidence type="ECO:0000256" key="4">
    <source>
        <dbReference type="ARBA" id="ARBA00022741"/>
    </source>
</evidence>
<dbReference type="HOGENOM" id="CLU_009678_5_0_10"/>
<dbReference type="Pfam" id="PF13090">
    <property type="entry name" value="PP_kinase_C"/>
    <property type="match status" value="1"/>
</dbReference>
<dbReference type="FunFam" id="3.30.870.10:FF:000001">
    <property type="entry name" value="Polyphosphate kinase"/>
    <property type="match status" value="1"/>
</dbReference>
<dbReference type="GO" id="GO:0008976">
    <property type="term" value="F:polyphosphate kinase activity"/>
    <property type="evidence" value="ECO:0007669"/>
    <property type="project" value="UniProtKB-UniRule"/>
</dbReference>
<dbReference type="KEGG" id="cts:Ctha_2602"/>
<dbReference type="SUPFAM" id="SSF143724">
    <property type="entry name" value="PHP14-like"/>
    <property type="match status" value="1"/>
</dbReference>
<feature type="domain" description="Polyphosphate kinase C-terminal" evidence="13">
    <location>
        <begin position="355"/>
        <end position="519"/>
    </location>
</feature>
<dbReference type="OrthoDB" id="9761456at2"/>
<evidence type="ECO:0000259" key="10">
    <source>
        <dbReference type="Pfam" id="PF02503"/>
    </source>
</evidence>
<dbReference type="GO" id="GO:0005524">
    <property type="term" value="F:ATP binding"/>
    <property type="evidence" value="ECO:0007669"/>
    <property type="project" value="UniProtKB-KW"/>
</dbReference>
<comment type="PTM">
    <text evidence="8 9">An intermediate of this reaction is the autophosphorylated ppk in which a phosphate is covalently linked to a histidine residue through a N-P bond.</text>
</comment>
<comment type="catalytic activity">
    <reaction evidence="8 9">
        <text>[phosphate](n) + ATP = [phosphate](n+1) + ADP</text>
        <dbReference type="Rhea" id="RHEA:19573"/>
        <dbReference type="Rhea" id="RHEA-COMP:9859"/>
        <dbReference type="Rhea" id="RHEA-COMP:14280"/>
        <dbReference type="ChEBI" id="CHEBI:16838"/>
        <dbReference type="ChEBI" id="CHEBI:30616"/>
        <dbReference type="ChEBI" id="CHEBI:456216"/>
        <dbReference type="EC" id="2.7.4.1"/>
    </reaction>
</comment>
<keyword evidence="2 8" id="KW-0808">Transferase</keyword>
<dbReference type="STRING" id="517418.Ctha_2602"/>
<keyword evidence="4 8" id="KW-0547">Nucleotide-binding</keyword>
<keyword evidence="1 8" id="KW-0597">Phosphoprotein</keyword>
<feature type="domain" description="Polyphosphate kinase middle" evidence="10">
    <location>
        <begin position="145"/>
        <end position="329"/>
    </location>
</feature>
<keyword evidence="6 8" id="KW-0067">ATP-binding</keyword>
<dbReference type="Gene3D" id="3.30.1840.10">
    <property type="entry name" value="Polyphosphate kinase middle domain"/>
    <property type="match status" value="1"/>
</dbReference>
<sequence>MPLSPKEDVTLEREEPIIAEPIQELDRQEHFINRELSWIEFNKRVLHEALSESHPLLERAKFISIFSSNLDEFFMIRVAGLEGQYEAGVAETSIDGLTPLQQLEKIKQEVELLLEKRNECFYQDIAKKLEQENIHFYKYALLSPEQQKAVSAYFDKEIFPVLTPLAFDPGHPFPYVSNLSLSLAIQLKGENSTTRFARVKVPTTLPRLVRLDCIAGIELKPGEIGLLWLEDVISGNLEKLFSDVEILEVHPFRVTRDADIEIEEDEAGDLLETIEKGIRQRRYGSVVKLDINPEMPANLKRILMENLRVPERRVYKISHALDLSKLMELMKINRPNLKDSSFVPREVIDRENGTIFSEIRRKNILLYHPYDSFQPVVDFIQQAAADPDVLAIKQTLYRVGSQSPVVKALIEAAERGKQVAVLVELKARFDEENNIVWAKALEKVGVHVVYGLLGLKTHSKIALVVRREQDGLRRYVHLGTGNYNPSTAKIYTDYSFFTCDEELGADASDLFNYLTGYSKRKHYRRLIVSPFNTRNRIIDMIQREIEQQRKHGNGHIIMKMNSLVDPKTIKSLYRASQEGVQIDLIVRGICSLKPKLAGLSENIRVISIVGRFLEHSRAFYFHNNGKDEIYLGSADMMQRNLDRRVETLFPILDEALRRRIKTDLELMLKDNKKAWELDADGCYRKQTIEGIEIDSQHLLLTNDSSQEVIKKTTSV</sequence>
<evidence type="ECO:0000313" key="15">
    <source>
        <dbReference type="Proteomes" id="UP000001208"/>
    </source>
</evidence>
<feature type="binding site" evidence="8">
    <location>
        <position position="69"/>
    </location>
    <ligand>
        <name>ATP</name>
        <dbReference type="ChEBI" id="CHEBI:30616"/>
    </ligand>
</feature>
<feature type="active site" description="Phosphohistidine intermediate" evidence="8">
    <location>
        <position position="458"/>
    </location>
</feature>
<dbReference type="HAMAP" id="MF_00347">
    <property type="entry name" value="Polyphosphate_kinase"/>
    <property type="match status" value="1"/>
</dbReference>
<dbReference type="CDD" id="cd09168">
    <property type="entry name" value="PLDc_PaPPK1_C2_like"/>
    <property type="match status" value="1"/>
</dbReference>
<dbReference type="InterPro" id="IPR025200">
    <property type="entry name" value="PPK_C_dom2"/>
</dbReference>